<protein>
    <submittedName>
        <fullName evidence="8">ABC transporter permease</fullName>
    </submittedName>
</protein>
<evidence type="ECO:0000313" key="8">
    <source>
        <dbReference type="EMBL" id="OCS91250.1"/>
    </source>
</evidence>
<evidence type="ECO:0000256" key="2">
    <source>
        <dbReference type="ARBA" id="ARBA00022475"/>
    </source>
</evidence>
<evidence type="ECO:0000256" key="3">
    <source>
        <dbReference type="ARBA" id="ARBA00022692"/>
    </source>
</evidence>
<dbReference type="InterPro" id="IPR052536">
    <property type="entry name" value="ABC-4_Integral_Memb_Prot"/>
</dbReference>
<dbReference type="Pfam" id="PF02687">
    <property type="entry name" value="FtsX"/>
    <property type="match status" value="2"/>
</dbReference>
<dbReference type="RefSeq" id="WP_066463589.1">
    <property type="nucleotide sequence ID" value="NZ_MATO01000030.1"/>
</dbReference>
<keyword evidence="3 6" id="KW-0812">Transmembrane</keyword>
<evidence type="ECO:0000313" key="9">
    <source>
        <dbReference type="Proteomes" id="UP000093482"/>
    </source>
</evidence>
<keyword evidence="6" id="KW-0813">Transport</keyword>
<feature type="transmembrane region" description="Helical" evidence="6">
    <location>
        <begin position="158"/>
        <end position="176"/>
    </location>
</feature>
<feature type="transmembrane region" description="Helical" evidence="6">
    <location>
        <begin position="551"/>
        <end position="573"/>
    </location>
</feature>
<feature type="transmembrane region" description="Helical" evidence="6">
    <location>
        <begin position="197"/>
        <end position="216"/>
    </location>
</feature>
<dbReference type="EMBL" id="MATO01000030">
    <property type="protein sequence ID" value="OCS91250.1"/>
    <property type="molecule type" value="Genomic_DNA"/>
</dbReference>
<feature type="domain" description="ABC3 transporter permease C-terminal" evidence="7">
    <location>
        <begin position="502"/>
        <end position="589"/>
    </location>
</feature>
<feature type="transmembrane region" description="Helical" evidence="6">
    <location>
        <begin position="60"/>
        <end position="80"/>
    </location>
</feature>
<keyword evidence="2 6" id="KW-1003">Cell membrane</keyword>
<dbReference type="Proteomes" id="UP000093482">
    <property type="component" value="Unassembled WGS sequence"/>
</dbReference>
<reference evidence="8 9" key="1">
    <citation type="submission" date="2016-07" db="EMBL/GenBank/DDBJ databases">
        <title>Caryophanon latum genome sequencing.</title>
        <authorList>
            <person name="Verma A."/>
            <person name="Pal Y."/>
            <person name="Krishnamurthi S."/>
        </authorList>
    </citation>
    <scope>NUCLEOTIDE SEQUENCE [LARGE SCALE GENOMIC DNA]</scope>
    <source>
        <strain evidence="8 9">DSM 14151</strain>
    </source>
</reference>
<evidence type="ECO:0000256" key="1">
    <source>
        <dbReference type="ARBA" id="ARBA00004651"/>
    </source>
</evidence>
<feature type="transmembrane region" description="Helical" evidence="6">
    <location>
        <begin position="20"/>
        <end position="40"/>
    </location>
</feature>
<dbReference type="PANTHER" id="PTHR46795">
    <property type="entry name" value="ABC TRANSPORTER PERMEASE-RELATED-RELATED"/>
    <property type="match status" value="1"/>
</dbReference>
<dbReference type="InterPro" id="IPR027022">
    <property type="entry name" value="ABC_permease_BceB-typ"/>
</dbReference>
<dbReference type="GO" id="GO:0055085">
    <property type="term" value="P:transmembrane transport"/>
    <property type="evidence" value="ECO:0007669"/>
    <property type="project" value="UniProtKB-UniRule"/>
</dbReference>
<dbReference type="PANTHER" id="PTHR46795:SF3">
    <property type="entry name" value="ABC TRANSPORTER PERMEASE"/>
    <property type="match status" value="1"/>
</dbReference>
<proteinExistence type="inferred from homology"/>
<dbReference type="PIRSF" id="PIRSF018968">
    <property type="entry name" value="ABC_permease_BceB"/>
    <property type="match status" value="1"/>
</dbReference>
<accession>A0A1C0YVS0</accession>
<comment type="subcellular location">
    <subcellularLocation>
        <location evidence="1 6">Cell membrane</location>
        <topology evidence="1 6">Multi-pass membrane protein</topology>
    </subcellularLocation>
</comment>
<feature type="transmembrane region" description="Helical" evidence="6">
    <location>
        <begin position="585"/>
        <end position="608"/>
    </location>
</feature>
<feature type="transmembrane region" description="Helical" evidence="6">
    <location>
        <begin position="101"/>
        <end position="127"/>
    </location>
</feature>
<feature type="transmembrane region" description="Helical" evidence="6">
    <location>
        <begin position="291"/>
        <end position="314"/>
    </location>
</feature>
<feature type="domain" description="ABC3 transporter permease C-terminal" evidence="7">
    <location>
        <begin position="61"/>
        <end position="170"/>
    </location>
</feature>
<sequence>MTLFSLARKNVMRNVSSYSLYIASMMFAIVIYFTFVTLKYSDDIYMLTKTNTRIDGIMNASSIVLICFVAIFIFYSNSFFMKKRKKEVALYSLLGVRKRKIGMMLFLENMIIGLLALVAGMLIGFLLSKGLLTILVQLMGYSVVADFVFSPEAVKQTVIVFMLLFTVTSLQGYRVIYQFSLIDLFHASKKGEPLPSASAFSAFTGVVLLAIAYYLSLTNIFTSKLWQLMGYLTVPIVVIALTILGTFLLFNSVTVYALLLLKKMHNWSWKGLNAVTTSQLLYRIRANAKSLTIISILSATTITAGGAVYSIYYMTGETTKSANPNTFMSVGEPLDVPNEEKVYEADVPYAELELIGEDGQTYRYTVISRSEYEQLATLQQKEAVDGEYVLLSAYYSEDFSDMKAGVTFTNASETITIDAITTEQVLNGFVGMAMLVVPDEQFADMEVMNIVYVYTYENEKEQQELSEQLATQLDDEANFASFPRDYAASIAGAGSLLFVGSFLGLVFLTATGSIIYFKVLTEAEEDRDKYAVLRKIGVSKRMMLKTIAQQVGFTFMLPLIAALAHGAAALSAFSQLFMMDVMKPVLVWMALYVAVYALYYVFTVWNFYKLTKRGIV</sequence>
<gene>
    <name evidence="8" type="ORF">A6K76_09580</name>
</gene>
<comment type="caution">
    <text evidence="8">The sequence shown here is derived from an EMBL/GenBank/DDBJ whole genome shotgun (WGS) entry which is preliminary data.</text>
</comment>
<comment type="similarity">
    <text evidence="6">Belongs to the ABC-4 integral membrane protein family.</text>
</comment>
<keyword evidence="9" id="KW-1185">Reference proteome</keyword>
<feature type="transmembrane region" description="Helical" evidence="6">
    <location>
        <begin position="236"/>
        <end position="261"/>
    </location>
</feature>
<dbReference type="GO" id="GO:0005886">
    <property type="term" value="C:plasma membrane"/>
    <property type="evidence" value="ECO:0007669"/>
    <property type="project" value="UniProtKB-SubCell"/>
</dbReference>
<dbReference type="AlphaFoldDB" id="A0A1C0YVS0"/>
<evidence type="ECO:0000256" key="4">
    <source>
        <dbReference type="ARBA" id="ARBA00022989"/>
    </source>
</evidence>
<evidence type="ECO:0000259" key="7">
    <source>
        <dbReference type="Pfam" id="PF02687"/>
    </source>
</evidence>
<evidence type="ECO:0000256" key="5">
    <source>
        <dbReference type="ARBA" id="ARBA00023136"/>
    </source>
</evidence>
<keyword evidence="5 6" id="KW-0472">Membrane</keyword>
<evidence type="ECO:0000256" key="6">
    <source>
        <dbReference type="PIRNR" id="PIRNR018968"/>
    </source>
</evidence>
<organism evidence="8 9">
    <name type="scientific">Caryophanon latum</name>
    <dbReference type="NCBI Taxonomy" id="33977"/>
    <lineage>
        <taxon>Bacteria</taxon>
        <taxon>Bacillati</taxon>
        <taxon>Bacillota</taxon>
        <taxon>Bacilli</taxon>
        <taxon>Bacillales</taxon>
        <taxon>Caryophanaceae</taxon>
        <taxon>Caryophanon</taxon>
    </lineage>
</organism>
<name>A0A1C0YVS0_9BACL</name>
<dbReference type="OrthoDB" id="1705903at2"/>
<feature type="transmembrane region" description="Helical" evidence="6">
    <location>
        <begin position="486"/>
        <end position="508"/>
    </location>
</feature>
<keyword evidence="4 6" id="KW-1133">Transmembrane helix</keyword>
<dbReference type="InterPro" id="IPR003838">
    <property type="entry name" value="ABC3_permease_C"/>
</dbReference>